<feature type="region of interest" description="Disordered" evidence="2">
    <location>
        <begin position="108"/>
        <end position="136"/>
    </location>
</feature>
<feature type="region of interest" description="Disordered" evidence="2">
    <location>
        <begin position="178"/>
        <end position="259"/>
    </location>
</feature>
<dbReference type="InterPro" id="IPR036890">
    <property type="entry name" value="HATPase_C_sf"/>
</dbReference>
<protein>
    <submittedName>
        <fullName evidence="4">SpoIIE family protein phosphatase</fullName>
    </submittedName>
</protein>
<dbReference type="EMBL" id="JAVREN010000056">
    <property type="protein sequence ID" value="MDT0310123.1"/>
    <property type="molecule type" value="Genomic_DNA"/>
</dbReference>
<dbReference type="InterPro" id="IPR035965">
    <property type="entry name" value="PAS-like_dom_sf"/>
</dbReference>
<feature type="compositionally biased region" description="Gly residues" evidence="2">
    <location>
        <begin position="210"/>
        <end position="233"/>
    </location>
</feature>
<dbReference type="PANTHER" id="PTHR43156:SF2">
    <property type="entry name" value="STAGE II SPORULATION PROTEIN E"/>
    <property type="match status" value="1"/>
</dbReference>
<dbReference type="Gene3D" id="3.30.565.10">
    <property type="entry name" value="Histidine kinase-like ATPase, C-terminal domain"/>
    <property type="match status" value="1"/>
</dbReference>
<dbReference type="Gene3D" id="3.30.450.40">
    <property type="match status" value="2"/>
</dbReference>
<reference evidence="5" key="1">
    <citation type="submission" date="2023-07" db="EMBL/GenBank/DDBJ databases">
        <title>30 novel species of actinomycetes from the DSMZ collection.</title>
        <authorList>
            <person name="Nouioui I."/>
        </authorList>
    </citation>
    <scope>NUCLEOTIDE SEQUENCE [LARGE SCALE GENOMIC DNA]</scope>
    <source>
        <strain evidence="5">DSM 44917</strain>
    </source>
</reference>
<dbReference type="CDD" id="cd00130">
    <property type="entry name" value="PAS"/>
    <property type="match status" value="2"/>
</dbReference>
<dbReference type="SUPFAM" id="SSF55781">
    <property type="entry name" value="GAF domain-like"/>
    <property type="match status" value="2"/>
</dbReference>
<dbReference type="SMART" id="SM00086">
    <property type="entry name" value="PAC"/>
    <property type="match status" value="1"/>
</dbReference>
<dbReference type="SUPFAM" id="SSF55785">
    <property type="entry name" value="PYP-like sensor domain (PAS domain)"/>
    <property type="match status" value="2"/>
</dbReference>
<dbReference type="SMART" id="SM00091">
    <property type="entry name" value="PAS"/>
    <property type="match status" value="2"/>
</dbReference>
<dbReference type="SUPFAM" id="SSF81606">
    <property type="entry name" value="PP2C-like"/>
    <property type="match status" value="1"/>
</dbReference>
<feature type="compositionally biased region" description="Acidic residues" evidence="2">
    <location>
        <begin position="191"/>
        <end position="202"/>
    </location>
</feature>
<dbReference type="CDD" id="cd16936">
    <property type="entry name" value="HATPase_RsbW-like"/>
    <property type="match status" value="1"/>
</dbReference>
<dbReference type="Pfam" id="PF07228">
    <property type="entry name" value="SpoIIE"/>
    <property type="match status" value="1"/>
</dbReference>
<dbReference type="InterPro" id="IPR001610">
    <property type="entry name" value="PAC"/>
</dbReference>
<dbReference type="Proteomes" id="UP001183388">
    <property type="component" value="Unassembled WGS sequence"/>
</dbReference>
<dbReference type="InterPro" id="IPR013655">
    <property type="entry name" value="PAS_fold_3"/>
</dbReference>
<evidence type="ECO:0000313" key="5">
    <source>
        <dbReference type="Proteomes" id="UP001183388"/>
    </source>
</evidence>
<keyword evidence="5" id="KW-1185">Reference proteome</keyword>
<comment type="caution">
    <text evidence="4">The sequence shown here is derived from an EMBL/GenBank/DDBJ whole genome shotgun (WGS) entry which is preliminary data.</text>
</comment>
<dbReference type="InterPro" id="IPR003594">
    <property type="entry name" value="HATPase_dom"/>
</dbReference>
<dbReference type="Pfam" id="PF08448">
    <property type="entry name" value="PAS_4"/>
    <property type="match status" value="1"/>
</dbReference>
<evidence type="ECO:0000256" key="2">
    <source>
        <dbReference type="SAM" id="MobiDB-lite"/>
    </source>
</evidence>
<dbReference type="InterPro" id="IPR000700">
    <property type="entry name" value="PAS-assoc_C"/>
</dbReference>
<dbReference type="InterPro" id="IPR036457">
    <property type="entry name" value="PPM-type-like_dom_sf"/>
</dbReference>
<dbReference type="InterPro" id="IPR001932">
    <property type="entry name" value="PPM-type_phosphatase-like_dom"/>
</dbReference>
<accession>A0ABU2LFV9</accession>
<gene>
    <name evidence="4" type="ORF">RM780_24665</name>
</gene>
<dbReference type="Pfam" id="PF13185">
    <property type="entry name" value="GAF_2"/>
    <property type="match status" value="1"/>
</dbReference>
<sequence length="1010" mass="107167">MADIRSQPGAPSAQRSARLRMLTAVAEDRGDTDVLLTAMLHATAELGGLGAMAHLLVTVRRSALRLVVSTGLPGAFVRAWETIADTGPAAPVRAVKEGVPVFLPRLEVPEQPAGKPSPDTSGSGLPSGAGIAAVPLPGQDGPFGVLSVITAPGLEPDEEQWAFLQSLCRWAAGRLRLTTPRPEGLSPALLGEDEGDGTEEGEGDGRGEGSGRGAAGDGEGGPDGQGPGEGGRPSGPPGETQREPKPPASGAVSGSWDWDLGSGQFTIDEPFLTTMNIDQKPVDFVENWADRVHPDDQPYLVHNAEEAIRGRGSYAAEYRVRRADGSYAWLHSRGKVLLDEDGEAVRLRGRFHDNTAAHAALEPVAHALRHMTDGFLAVAADWRIQFVNVAAERVLGSPGGLTGRLLWDVPGVRDVPGLVERCREAVAGGEPAGFDAAWPGSDRWYHLRLVPVPDGGLTLYITDITERRLRQAAERAAAERAALVARLTRALAEAITAQDVVEAVAGHLLPAFGAAGLVVYAVEGGRTRVVGSVGYSEEFRGRVHGMPADAPTPIGAVMRSRTPQFFESMDSYRRQYPQSAGLASATGKQAWAFLPLTVSGHDIGTAVISFARPRRLDDDDRALLTALSGLIAQALERASLFDDAATRARELQRALLPRALPSLPAAATAARYLPAGRATEVGGDWYDVIPLSSARLALVIGDVMGHGMAQAAIMGRLRTAVRTLADLELAPDDVLGRLNDVVAELGEDRFATCLYGIYDPVGGELHYASAGHPPPALTHPDGRVTLPSHAPNPPLGIAAPPFDTVRTTLPDGSLLALYTDGLVESRARDIDTGIGQLARLLARAVEEGRTGDLDALCESLTGRLLPGREETTDDAALLLARTRQFDERDVATWRLPENPVAAGEARDHVREQLAAWNLGGDLEMTTELIVSELVGNVVRHAKGPVHLRLLRSTSLIVEVSDGSLTTPHIRHTSAADEGGRGLQLVAAMAQRWGARYTPSGKCIWTEQPLP</sequence>
<dbReference type="Pfam" id="PF08447">
    <property type="entry name" value="PAS_3"/>
    <property type="match status" value="1"/>
</dbReference>
<dbReference type="Gene3D" id="3.30.450.20">
    <property type="entry name" value="PAS domain"/>
    <property type="match status" value="2"/>
</dbReference>
<dbReference type="Gene3D" id="3.60.40.10">
    <property type="entry name" value="PPM-type phosphatase domain"/>
    <property type="match status" value="1"/>
</dbReference>
<name>A0ABU2LFV9_9ACTN</name>
<dbReference type="InterPro" id="IPR003018">
    <property type="entry name" value="GAF"/>
</dbReference>
<evidence type="ECO:0000259" key="3">
    <source>
        <dbReference type="PROSITE" id="PS50113"/>
    </source>
</evidence>
<dbReference type="SMART" id="SM00331">
    <property type="entry name" value="PP2C_SIG"/>
    <property type="match status" value="1"/>
</dbReference>
<dbReference type="InterPro" id="IPR029016">
    <property type="entry name" value="GAF-like_dom_sf"/>
</dbReference>
<organism evidence="4 5">
    <name type="scientific">Streptomyces boetiae</name>
    <dbReference type="NCBI Taxonomy" id="3075541"/>
    <lineage>
        <taxon>Bacteria</taxon>
        <taxon>Bacillati</taxon>
        <taxon>Actinomycetota</taxon>
        <taxon>Actinomycetes</taxon>
        <taxon>Kitasatosporales</taxon>
        <taxon>Streptomycetaceae</taxon>
        <taxon>Streptomyces</taxon>
    </lineage>
</organism>
<dbReference type="PROSITE" id="PS50113">
    <property type="entry name" value="PAC"/>
    <property type="match status" value="1"/>
</dbReference>
<dbReference type="InterPro" id="IPR000014">
    <property type="entry name" value="PAS"/>
</dbReference>
<dbReference type="InterPro" id="IPR013656">
    <property type="entry name" value="PAS_4"/>
</dbReference>
<evidence type="ECO:0000256" key="1">
    <source>
        <dbReference type="ARBA" id="ARBA00022801"/>
    </source>
</evidence>
<dbReference type="InterPro" id="IPR052016">
    <property type="entry name" value="Bact_Sigma-Reg"/>
</dbReference>
<dbReference type="Pfam" id="PF13581">
    <property type="entry name" value="HATPase_c_2"/>
    <property type="match status" value="1"/>
</dbReference>
<keyword evidence="1" id="KW-0378">Hydrolase</keyword>
<evidence type="ECO:0000313" key="4">
    <source>
        <dbReference type="EMBL" id="MDT0310123.1"/>
    </source>
</evidence>
<dbReference type="RefSeq" id="WP_311633095.1">
    <property type="nucleotide sequence ID" value="NZ_JAVREN010000056.1"/>
</dbReference>
<feature type="domain" description="PAC" evidence="3">
    <location>
        <begin position="314"/>
        <end position="366"/>
    </location>
</feature>
<dbReference type="PANTHER" id="PTHR43156">
    <property type="entry name" value="STAGE II SPORULATION PROTEIN E-RELATED"/>
    <property type="match status" value="1"/>
</dbReference>
<proteinExistence type="predicted"/>